<sequence>MRVHKILTIPAFFVVLIFYTAACESPVNNSFEESIAPYLELEAVQGASNTTFTVHRGTAMGMNSFFAFDVSDVSDNTIVKEGLTEGWCLEWNKPITSNGDVHRGIDNYSTYGSETWRPLNYLLSIKNRLIEEDPTITYKEIQVSIWSLIEEPKFDLDRVLASGDMPSSMLTDGQPNFSIEKVNAIVEKVRRENSSYTYSENSPYLIFAHTGDNSQNGGFLTCDNPDTEFCEGFYTISGSVFIDGNEDQVKNALESGAQNVTVSITDSHGNTIRKSTSSTGEYSFNVYTGEAETEYTIEVKDMTENPDDFNEGLFTNYSPTTPVLLNVTINSENISGIDFGFTPEVEKMIQQFEEGTITLNTESSIFWRKQMLLARNSVRTPGRGNTGRDIPAMEISSEELLGYLIEIENLFLPEPFQFGSKKFQAAFDILNLSDKSLSNRLLIELLTAELNVVSGRGSGNPDFDLALLGYGESVAAELFPAASVELFNLNSTIETLPVPTESSLTTTEDTISLLSAFNRSGTGGVGN</sequence>
<dbReference type="InterPro" id="IPR013783">
    <property type="entry name" value="Ig-like_fold"/>
</dbReference>
<evidence type="ECO:0000313" key="1">
    <source>
        <dbReference type="EMBL" id="PKD43334.1"/>
    </source>
</evidence>
<name>A0A2N0VGP0_9BACT</name>
<dbReference type="AlphaFoldDB" id="A0A2N0VGP0"/>
<evidence type="ECO:0008006" key="3">
    <source>
        <dbReference type="Google" id="ProtNLM"/>
    </source>
</evidence>
<dbReference type="OrthoDB" id="833020at2"/>
<keyword evidence="2" id="KW-1185">Reference proteome</keyword>
<gene>
    <name evidence="1" type="ORF">CWD77_12045</name>
</gene>
<proteinExistence type="predicted"/>
<comment type="caution">
    <text evidence="1">The sequence shown here is derived from an EMBL/GenBank/DDBJ whole genome shotgun (WGS) entry which is preliminary data.</text>
</comment>
<dbReference type="RefSeq" id="WP_101073809.1">
    <property type="nucleotide sequence ID" value="NZ_PISP01000003.1"/>
</dbReference>
<dbReference type="Gene3D" id="2.60.40.10">
    <property type="entry name" value="Immunoglobulins"/>
    <property type="match status" value="1"/>
</dbReference>
<dbReference type="EMBL" id="PISP01000003">
    <property type="protein sequence ID" value="PKD43334.1"/>
    <property type="molecule type" value="Genomic_DNA"/>
</dbReference>
<reference evidence="1 2" key="1">
    <citation type="submission" date="2017-11" db="EMBL/GenBank/DDBJ databases">
        <title>Rhodohalobacter 15182 sp. nov., isolated from a salt lake.</title>
        <authorList>
            <person name="Han S."/>
        </authorList>
    </citation>
    <scope>NUCLEOTIDE SEQUENCE [LARGE SCALE GENOMIC DNA]</scope>
    <source>
        <strain evidence="1 2">15182</strain>
    </source>
</reference>
<accession>A0A2N0VGP0</accession>
<dbReference type="Proteomes" id="UP000233398">
    <property type="component" value="Unassembled WGS sequence"/>
</dbReference>
<organism evidence="1 2">
    <name type="scientific">Rhodohalobacter barkolensis</name>
    <dbReference type="NCBI Taxonomy" id="2053187"/>
    <lineage>
        <taxon>Bacteria</taxon>
        <taxon>Pseudomonadati</taxon>
        <taxon>Balneolota</taxon>
        <taxon>Balneolia</taxon>
        <taxon>Balneolales</taxon>
        <taxon>Balneolaceae</taxon>
        <taxon>Rhodohalobacter</taxon>
    </lineage>
</organism>
<protein>
    <recommendedName>
        <fullName evidence="3">SD-repeat containing protein B domain-containing protein</fullName>
    </recommendedName>
</protein>
<evidence type="ECO:0000313" key="2">
    <source>
        <dbReference type="Proteomes" id="UP000233398"/>
    </source>
</evidence>